<keyword evidence="1" id="KW-0808">Transferase</keyword>
<dbReference type="Gene3D" id="3.40.50.1820">
    <property type="entry name" value="alpha/beta hydrolase"/>
    <property type="match status" value="1"/>
</dbReference>
<gene>
    <name evidence="1" type="ORF">DFR28_10468</name>
</gene>
<dbReference type="AlphaFoldDB" id="A0A395JJR7"/>
<protein>
    <submittedName>
        <fullName evidence="1">Lecithin:cholesterol acyltransferase</fullName>
    </submittedName>
</protein>
<dbReference type="InterPro" id="IPR029058">
    <property type="entry name" value="AB_hydrolase_fold"/>
</dbReference>
<dbReference type="RefSeq" id="WP_147251025.1">
    <property type="nucleotide sequence ID" value="NZ_QNRT01000004.1"/>
</dbReference>
<dbReference type="Pfam" id="PF02450">
    <property type="entry name" value="LCAT"/>
    <property type="match status" value="1"/>
</dbReference>
<proteinExistence type="predicted"/>
<evidence type="ECO:0000313" key="2">
    <source>
        <dbReference type="Proteomes" id="UP000253083"/>
    </source>
</evidence>
<comment type="caution">
    <text evidence="1">The sequence shown here is derived from an EMBL/GenBank/DDBJ whole genome shotgun (WGS) entry which is preliminary data.</text>
</comment>
<dbReference type="EMBL" id="QNRT01000004">
    <property type="protein sequence ID" value="RBP49142.1"/>
    <property type="molecule type" value="Genomic_DNA"/>
</dbReference>
<organism evidence="1 2">
    <name type="scientific">Arenicella xantha</name>
    <dbReference type="NCBI Taxonomy" id="644221"/>
    <lineage>
        <taxon>Bacteria</taxon>
        <taxon>Pseudomonadati</taxon>
        <taxon>Pseudomonadota</taxon>
        <taxon>Gammaproteobacteria</taxon>
        <taxon>Arenicellales</taxon>
        <taxon>Arenicellaceae</taxon>
        <taxon>Arenicella</taxon>
    </lineage>
</organism>
<dbReference type="PANTHER" id="PTHR11440">
    <property type="entry name" value="LECITHIN-CHOLESTEROL ACYLTRANSFERASE-RELATED"/>
    <property type="match status" value="1"/>
</dbReference>
<dbReference type="InParanoid" id="A0A395JJR7"/>
<dbReference type="SUPFAM" id="SSF53474">
    <property type="entry name" value="alpha/beta-Hydrolases"/>
    <property type="match status" value="1"/>
</dbReference>
<keyword evidence="1" id="KW-0012">Acyltransferase</keyword>
<keyword evidence="2" id="KW-1185">Reference proteome</keyword>
<sequence length="453" mass="50241">MKCLVFVPGIMGSELRNTQTGERVWPPTIGQILRKNLSTEAISDENLQAIAPISSIARFYPVYRSLLSDIDRCGYDTTGSQGKWFIPFAYDWRLANEVTAAALSDTLNQSPSFDEIVLLGHSMGGLVLRYLLESGEFNQQAWFGKVTQLITLGTPHHGAAAALKQVTGLSDNTAMTKDSVKQFVDDPRYPSAYQLVSPNGTALTQTAGLRNKLPRSVDPFSADIVHKYNLSKSNMQAARWFWSKLDVARRPSTVDYYSFVGSAHKTLHRLDWTGRDLRDTQAVDSGDGTVPISSSVDIAIPHSFSRKNHVSIFTDRQLRFELYRMLGAPSKVEPQSADLLTSVGAPGAMGLSTDRSEYQVRDTMEISISFTEPRHQPHCTLQIMQLDADSHDGLATSAATEPFRVNFEQAEIDYVCFKMSLELAPGVYELVCAGDIDDPQRTIFMVSEFSESE</sequence>
<dbReference type="GO" id="GO:0006629">
    <property type="term" value="P:lipid metabolic process"/>
    <property type="evidence" value="ECO:0007669"/>
    <property type="project" value="InterPro"/>
</dbReference>
<accession>A0A395JJR7</accession>
<dbReference type="GO" id="GO:0008374">
    <property type="term" value="F:O-acyltransferase activity"/>
    <property type="evidence" value="ECO:0007669"/>
    <property type="project" value="InterPro"/>
</dbReference>
<name>A0A395JJR7_9GAMM</name>
<dbReference type="Proteomes" id="UP000253083">
    <property type="component" value="Unassembled WGS sequence"/>
</dbReference>
<dbReference type="InterPro" id="IPR003386">
    <property type="entry name" value="LACT/PDAT_acylTrfase"/>
</dbReference>
<reference evidence="1 2" key="1">
    <citation type="submission" date="2018-06" db="EMBL/GenBank/DDBJ databases">
        <title>Genomic Encyclopedia of Type Strains, Phase IV (KMG-IV): sequencing the most valuable type-strain genomes for metagenomic binning, comparative biology and taxonomic classification.</title>
        <authorList>
            <person name="Goeker M."/>
        </authorList>
    </citation>
    <scope>NUCLEOTIDE SEQUENCE [LARGE SCALE GENOMIC DNA]</scope>
    <source>
        <strain evidence="1 2">DSM 24032</strain>
    </source>
</reference>
<evidence type="ECO:0000313" key="1">
    <source>
        <dbReference type="EMBL" id="RBP49142.1"/>
    </source>
</evidence>
<dbReference type="OrthoDB" id="556502at2"/>